<dbReference type="OrthoDB" id="7862954at2"/>
<accession>A0A2P2EAH7</accession>
<dbReference type="AlphaFoldDB" id="A0A2P2EAH7"/>
<evidence type="ECO:0000313" key="2">
    <source>
        <dbReference type="EMBL" id="GBF58071.1"/>
    </source>
</evidence>
<sequence length="115" mass="12639">MDRLTPTLSLPPVQTQSASVEVLGARVRSLKSNDEMDRTAREFERMALAQMLSLMETDTDMSDSMFGGGAAERAFKPFLTEEYARGFSEQGGIGIAQAVKREMLKLQEFAQSQGG</sequence>
<gene>
    <name evidence="2" type="ORF">PbB2_01742</name>
</gene>
<dbReference type="EMBL" id="BFBR01000005">
    <property type="protein sequence ID" value="GBF58071.1"/>
    <property type="molecule type" value="Genomic_DNA"/>
</dbReference>
<organism evidence="2 3">
    <name type="scientific">Candidatus Phycosocius bacilliformis</name>
    <dbReference type="NCBI Taxonomy" id="1445552"/>
    <lineage>
        <taxon>Bacteria</taxon>
        <taxon>Pseudomonadati</taxon>
        <taxon>Pseudomonadota</taxon>
        <taxon>Alphaproteobacteria</taxon>
        <taxon>Caulobacterales</taxon>
        <taxon>Caulobacterales incertae sedis</taxon>
        <taxon>Candidatus Phycosocius</taxon>
    </lineage>
</organism>
<keyword evidence="3" id="KW-1185">Reference proteome</keyword>
<dbReference type="Pfam" id="PF10135">
    <property type="entry name" value="Rod-binding"/>
    <property type="match status" value="1"/>
</dbReference>
<evidence type="ECO:0000259" key="1">
    <source>
        <dbReference type="Pfam" id="PF10135"/>
    </source>
</evidence>
<protein>
    <recommendedName>
        <fullName evidence="1">Flagellar protein FlgJ N-terminal domain-containing protein</fullName>
    </recommendedName>
</protein>
<name>A0A2P2EAH7_9PROT</name>
<dbReference type="Proteomes" id="UP000245086">
    <property type="component" value="Unassembled WGS sequence"/>
</dbReference>
<comment type="caution">
    <text evidence="2">The sequence shown here is derived from an EMBL/GenBank/DDBJ whole genome shotgun (WGS) entry which is preliminary data.</text>
</comment>
<feature type="domain" description="Flagellar protein FlgJ N-terminal" evidence="1">
    <location>
        <begin position="59"/>
        <end position="99"/>
    </location>
</feature>
<reference evidence="2" key="1">
    <citation type="journal article" date="2018" name="Genome Announc.">
        <title>Draft Genome Sequence of "Candidatus Phycosocius bacilliformis," an Alphaproteobacterial Ectosymbiont of the Hydrocarbon-Producing Green Alga Botryococcus braunii.</title>
        <authorList>
            <person name="Tanabe Y."/>
            <person name="Yamaguchi H."/>
            <person name="Watanabe M.M."/>
        </authorList>
    </citation>
    <scope>NUCLEOTIDE SEQUENCE [LARGE SCALE GENOMIC DNA]</scope>
    <source>
        <strain evidence="2">BOTRYCO-2</strain>
    </source>
</reference>
<dbReference type="InterPro" id="IPR019301">
    <property type="entry name" value="Flagellar_prot_FlgJ_N"/>
</dbReference>
<evidence type="ECO:0000313" key="3">
    <source>
        <dbReference type="Proteomes" id="UP000245086"/>
    </source>
</evidence>
<proteinExistence type="predicted"/>
<dbReference type="RefSeq" id="WP_108984946.1">
    <property type="nucleotide sequence ID" value="NZ_BFBR01000005.1"/>
</dbReference>